<comment type="caution">
    <text evidence="2">The sequence shown here is derived from an EMBL/GenBank/DDBJ whole genome shotgun (WGS) entry which is preliminary data.</text>
</comment>
<dbReference type="InterPro" id="IPR051157">
    <property type="entry name" value="PDH/Transketolase"/>
</dbReference>
<evidence type="ECO:0000313" key="2">
    <source>
        <dbReference type="EMBL" id="MEN2752709.1"/>
    </source>
</evidence>
<dbReference type="Pfam" id="PF17831">
    <property type="entry name" value="PDH_E1_M"/>
    <property type="match status" value="1"/>
</dbReference>
<dbReference type="EMBL" id="JBDGHN010000077">
    <property type="protein sequence ID" value="MEN2752709.1"/>
    <property type="molecule type" value="Genomic_DNA"/>
</dbReference>
<dbReference type="Proteomes" id="UP001461960">
    <property type="component" value="Unassembled WGS sequence"/>
</dbReference>
<dbReference type="PANTHER" id="PTHR43825">
    <property type="entry name" value="PYRUVATE DEHYDROGENASE E1 COMPONENT"/>
    <property type="match status" value="1"/>
</dbReference>
<organism evidence="2 3">
    <name type="scientific">Psychrobacter saeujeotis</name>
    <dbReference type="NCBI Taxonomy" id="3143436"/>
    <lineage>
        <taxon>Bacteria</taxon>
        <taxon>Pseudomonadati</taxon>
        <taxon>Pseudomonadota</taxon>
        <taxon>Gammaproteobacteria</taxon>
        <taxon>Moraxellales</taxon>
        <taxon>Moraxellaceae</taxon>
        <taxon>Psychrobacter</taxon>
    </lineage>
</organism>
<keyword evidence="3" id="KW-1185">Reference proteome</keyword>
<feature type="non-terminal residue" evidence="2">
    <location>
        <position position="73"/>
    </location>
</feature>
<dbReference type="PANTHER" id="PTHR43825:SF3">
    <property type="entry name" value="PYRUVATE DEHYDROGENASE E1 COMPONENT"/>
    <property type="match status" value="1"/>
</dbReference>
<reference evidence="2 3" key="1">
    <citation type="submission" date="2024-05" db="EMBL/GenBank/DDBJ databases">
        <authorList>
            <person name="Kim H.-Y."/>
            <person name="Kim E."/>
            <person name="Cai Y."/>
            <person name="Yang S.-M."/>
            <person name="Lee W."/>
        </authorList>
    </citation>
    <scope>NUCLEOTIDE SEQUENCE [LARGE SCALE GENOMIC DNA]</scope>
    <source>
        <strain evidence="2 3">FBL11</strain>
    </source>
</reference>
<dbReference type="InterPro" id="IPR029061">
    <property type="entry name" value="THDP-binding"/>
</dbReference>
<accession>A0ABU9XBD1</accession>
<dbReference type="SUPFAM" id="SSF52518">
    <property type="entry name" value="Thiamin diphosphate-binding fold (THDP-binding)"/>
    <property type="match status" value="1"/>
</dbReference>
<feature type="domain" description="Pyruvate dehydrogenase E1 component middle" evidence="1">
    <location>
        <begin position="1"/>
        <end position="73"/>
    </location>
</feature>
<dbReference type="RefSeq" id="WP_345832750.1">
    <property type="nucleotide sequence ID" value="NZ_JBDGHN010000077.1"/>
</dbReference>
<sequence length="73" mass="8147">GINEAAAMSAWIPLATCYNVNRLPMIPMYIYYSMFPFQRIRDLPWPAGDCQAQVFILGPTAGRTTLTGEGLQH</sequence>
<dbReference type="InterPro" id="IPR041621">
    <property type="entry name" value="PDH_E1_M"/>
</dbReference>
<dbReference type="Gene3D" id="3.40.50.970">
    <property type="match status" value="1"/>
</dbReference>
<name>A0ABU9XBD1_9GAMM</name>
<proteinExistence type="predicted"/>
<feature type="non-terminal residue" evidence="2">
    <location>
        <position position="1"/>
    </location>
</feature>
<evidence type="ECO:0000313" key="3">
    <source>
        <dbReference type="Proteomes" id="UP001461960"/>
    </source>
</evidence>
<protein>
    <recommendedName>
        <fullName evidence="1">Pyruvate dehydrogenase E1 component middle domain-containing protein</fullName>
    </recommendedName>
</protein>
<evidence type="ECO:0000259" key="1">
    <source>
        <dbReference type="Pfam" id="PF17831"/>
    </source>
</evidence>
<gene>
    <name evidence="2" type="ORF">AAIR29_13865</name>
</gene>